<proteinExistence type="predicted"/>
<dbReference type="Proteomes" id="UP000183046">
    <property type="component" value="Unassembled WGS sequence"/>
</dbReference>
<dbReference type="InterPro" id="IPR011257">
    <property type="entry name" value="DNA_glycosylase"/>
</dbReference>
<reference evidence="2" key="1">
    <citation type="submission" date="2016-10" db="EMBL/GenBank/DDBJ databases">
        <authorList>
            <person name="de Groot N.N."/>
        </authorList>
    </citation>
    <scope>NUCLEOTIDE SEQUENCE [LARGE SCALE GENOMIC DNA]</scope>
    <source>
        <strain evidence="2">DSM 15758</strain>
    </source>
</reference>
<dbReference type="STRING" id="237610.BJP27_08545"/>
<sequence length="145" mass="16513">MSKTTSAADLGLTLAPGDEPALFGWFLASYLFGKRISQSIAAQAWTVLYRKYGRDTPRKLLNLSWQQLVNYLGEGHYRRYDESTATRLLEVCRHLQEDYGGSFLKLRDTSADRADFERRLQTLKGVGPKTCEIFMREAGPLLFPD</sequence>
<evidence type="ECO:0008006" key="3">
    <source>
        <dbReference type="Google" id="ProtNLM"/>
    </source>
</evidence>
<evidence type="ECO:0000313" key="1">
    <source>
        <dbReference type="EMBL" id="SCZ47338.1"/>
    </source>
</evidence>
<dbReference type="Gene3D" id="1.10.340.30">
    <property type="entry name" value="Hypothetical protein, domain 2"/>
    <property type="match status" value="1"/>
</dbReference>
<evidence type="ECO:0000313" key="2">
    <source>
        <dbReference type="Proteomes" id="UP000183046"/>
    </source>
</evidence>
<organism evidence="1 2">
    <name type="scientific">Pseudomonas oryzihabitans</name>
    <dbReference type="NCBI Taxonomy" id="47885"/>
    <lineage>
        <taxon>Bacteria</taxon>
        <taxon>Pseudomonadati</taxon>
        <taxon>Pseudomonadota</taxon>
        <taxon>Gammaproteobacteria</taxon>
        <taxon>Pseudomonadales</taxon>
        <taxon>Pseudomonadaceae</taxon>
        <taxon>Pseudomonas</taxon>
    </lineage>
</organism>
<dbReference type="GO" id="GO:0006281">
    <property type="term" value="P:DNA repair"/>
    <property type="evidence" value="ECO:0007669"/>
    <property type="project" value="InterPro"/>
</dbReference>
<dbReference type="GO" id="GO:0003824">
    <property type="term" value="F:catalytic activity"/>
    <property type="evidence" value="ECO:0007669"/>
    <property type="project" value="InterPro"/>
</dbReference>
<gene>
    <name evidence="1" type="ORF">SAMN05216279_1139</name>
</gene>
<dbReference type="eggNOG" id="COG0177">
    <property type="taxonomic scope" value="Bacteria"/>
</dbReference>
<dbReference type="EMBL" id="FMWB01000013">
    <property type="protein sequence ID" value="SCZ47338.1"/>
    <property type="molecule type" value="Genomic_DNA"/>
</dbReference>
<dbReference type="OrthoDB" id="3078554at2"/>
<accession>A0A1G5PDD5</accession>
<name>A0A1G5PDD5_9PSED</name>
<dbReference type="AlphaFoldDB" id="A0A1G5PDD5"/>
<comment type="caution">
    <text evidence="1">The sequence shown here is derived from an EMBL/GenBank/DDBJ whole genome shotgun (WGS) entry which is preliminary data.</text>
</comment>
<dbReference type="SUPFAM" id="SSF48150">
    <property type="entry name" value="DNA-glycosylase"/>
    <property type="match status" value="1"/>
</dbReference>
<protein>
    <recommendedName>
        <fullName evidence="3">DNA methylase</fullName>
    </recommendedName>
</protein>
<dbReference type="RefSeq" id="WP_074584723.1">
    <property type="nucleotide sequence ID" value="NZ_FMWB01000013.1"/>
</dbReference>